<keyword evidence="1" id="KW-0805">Transcription regulation</keyword>
<dbReference type="Gene3D" id="1.10.1740.10">
    <property type="match status" value="1"/>
</dbReference>
<feature type="domain" description="RNA polymerase sigma-70 region 4" evidence="6">
    <location>
        <begin position="167"/>
        <end position="215"/>
    </location>
</feature>
<keyword evidence="4" id="KW-0804">Transcription</keyword>
<dbReference type="GO" id="GO:0006352">
    <property type="term" value="P:DNA-templated transcription initiation"/>
    <property type="evidence" value="ECO:0007669"/>
    <property type="project" value="InterPro"/>
</dbReference>
<dbReference type="InterPro" id="IPR007627">
    <property type="entry name" value="RNA_pol_sigma70_r2"/>
</dbReference>
<evidence type="ECO:0000259" key="5">
    <source>
        <dbReference type="Pfam" id="PF04542"/>
    </source>
</evidence>
<dbReference type="PRINTS" id="PR00046">
    <property type="entry name" value="SIGMA70FCT"/>
</dbReference>
<dbReference type="Pfam" id="PF04542">
    <property type="entry name" value="Sigma70_r2"/>
    <property type="match status" value="1"/>
</dbReference>
<protein>
    <submittedName>
        <fullName evidence="7">RNA polymerase sigma-28 (SigD/FliA/WhiG) subunit</fullName>
    </submittedName>
</protein>
<dbReference type="InterPro" id="IPR013325">
    <property type="entry name" value="RNA_pol_sigma_r2"/>
</dbReference>
<dbReference type="InterPro" id="IPR013324">
    <property type="entry name" value="RNA_pol_sigma_r3/r4-like"/>
</dbReference>
<name>A0A316AD34_9ACTN</name>
<evidence type="ECO:0000256" key="4">
    <source>
        <dbReference type="ARBA" id="ARBA00023163"/>
    </source>
</evidence>
<dbReference type="PANTHER" id="PTHR30385">
    <property type="entry name" value="SIGMA FACTOR F FLAGELLAR"/>
    <property type="match status" value="1"/>
</dbReference>
<evidence type="ECO:0000256" key="1">
    <source>
        <dbReference type="ARBA" id="ARBA00023015"/>
    </source>
</evidence>
<dbReference type="Proteomes" id="UP000245469">
    <property type="component" value="Unassembled WGS sequence"/>
</dbReference>
<evidence type="ECO:0000313" key="7">
    <source>
        <dbReference type="EMBL" id="PWJ55643.1"/>
    </source>
</evidence>
<dbReference type="Pfam" id="PF04545">
    <property type="entry name" value="Sigma70_r4"/>
    <property type="match status" value="1"/>
</dbReference>
<keyword evidence="3" id="KW-0238">DNA-binding</keyword>
<accession>A0A316AD34</accession>
<evidence type="ECO:0000256" key="2">
    <source>
        <dbReference type="ARBA" id="ARBA00023082"/>
    </source>
</evidence>
<dbReference type="SUPFAM" id="SSF88946">
    <property type="entry name" value="Sigma2 domain of RNA polymerase sigma factors"/>
    <property type="match status" value="1"/>
</dbReference>
<evidence type="ECO:0000256" key="3">
    <source>
        <dbReference type="ARBA" id="ARBA00023125"/>
    </source>
</evidence>
<dbReference type="OrthoDB" id="9799825at2"/>
<evidence type="ECO:0000313" key="8">
    <source>
        <dbReference type="Proteomes" id="UP000245469"/>
    </source>
</evidence>
<sequence length="291" mass="31131">MDELVRAHLPIVGYQVSETMARLPGHVLRDDLVSAGMAALAQAAMSYDAETGVPFSRYATLRIRGALLDELRSMDWAPRGARTRTRQLAVAEETLAGQLGRKPERAELAAALGCSPEELDAARATTERALVSMDAYDGVVAEVLPHEGPGPEEHLLQNEQVRYLHAAIESLPMRLRTVVQALFLEDRSVAEVAAELSVTESRISQLRTEALQLMRDGMNSALEPSLVTPAERPGGVVDRRRQAYFAAVAAHAAVMPVAALPETAEAVVRGPVPAIPAPAAPAEPGTWAALA</sequence>
<dbReference type="InterPro" id="IPR014284">
    <property type="entry name" value="RNA_pol_sigma-70_dom"/>
</dbReference>
<evidence type="ECO:0000259" key="6">
    <source>
        <dbReference type="Pfam" id="PF04545"/>
    </source>
</evidence>
<keyword evidence="8" id="KW-1185">Reference proteome</keyword>
<dbReference type="Gene3D" id="1.20.140.160">
    <property type="match status" value="1"/>
</dbReference>
<dbReference type="AlphaFoldDB" id="A0A316AD34"/>
<dbReference type="GO" id="GO:0003677">
    <property type="term" value="F:DNA binding"/>
    <property type="evidence" value="ECO:0007669"/>
    <property type="project" value="UniProtKB-KW"/>
</dbReference>
<proteinExistence type="predicted"/>
<comment type="caution">
    <text evidence="7">The sequence shown here is derived from an EMBL/GenBank/DDBJ whole genome shotgun (WGS) entry which is preliminary data.</text>
</comment>
<feature type="domain" description="RNA polymerase sigma-70 region 2" evidence="5">
    <location>
        <begin position="5"/>
        <end position="76"/>
    </location>
</feature>
<organism evidence="7 8">
    <name type="scientific">Quadrisphaera granulorum</name>
    <dbReference type="NCBI Taxonomy" id="317664"/>
    <lineage>
        <taxon>Bacteria</taxon>
        <taxon>Bacillati</taxon>
        <taxon>Actinomycetota</taxon>
        <taxon>Actinomycetes</taxon>
        <taxon>Kineosporiales</taxon>
        <taxon>Kineosporiaceae</taxon>
        <taxon>Quadrisphaera</taxon>
    </lineage>
</organism>
<dbReference type="InterPro" id="IPR007630">
    <property type="entry name" value="RNA_pol_sigma70_r4"/>
</dbReference>
<dbReference type="InterPro" id="IPR000943">
    <property type="entry name" value="RNA_pol_sigma70"/>
</dbReference>
<keyword evidence="2" id="KW-0731">Sigma factor</keyword>
<dbReference type="GO" id="GO:0016987">
    <property type="term" value="F:sigma factor activity"/>
    <property type="evidence" value="ECO:0007669"/>
    <property type="project" value="UniProtKB-KW"/>
</dbReference>
<dbReference type="SUPFAM" id="SSF88659">
    <property type="entry name" value="Sigma3 and sigma4 domains of RNA polymerase sigma factors"/>
    <property type="match status" value="2"/>
</dbReference>
<dbReference type="EMBL" id="QGDQ01000002">
    <property type="protein sequence ID" value="PWJ55643.1"/>
    <property type="molecule type" value="Genomic_DNA"/>
</dbReference>
<dbReference type="NCBIfam" id="TIGR02937">
    <property type="entry name" value="sigma70-ECF"/>
    <property type="match status" value="1"/>
</dbReference>
<reference evidence="7 8" key="1">
    <citation type="submission" date="2018-03" db="EMBL/GenBank/DDBJ databases">
        <title>Genomic Encyclopedia of Archaeal and Bacterial Type Strains, Phase II (KMG-II): from individual species to whole genera.</title>
        <authorList>
            <person name="Goeker M."/>
        </authorList>
    </citation>
    <scope>NUCLEOTIDE SEQUENCE [LARGE SCALE GENOMIC DNA]</scope>
    <source>
        <strain evidence="7 8">DSM 44889</strain>
    </source>
</reference>
<gene>
    <name evidence="7" type="ORF">BXY45_1025</name>
</gene>